<organism evidence="1">
    <name type="scientific">Anopheles darlingi</name>
    <name type="common">Mosquito</name>
    <dbReference type="NCBI Taxonomy" id="43151"/>
    <lineage>
        <taxon>Eukaryota</taxon>
        <taxon>Metazoa</taxon>
        <taxon>Ecdysozoa</taxon>
        <taxon>Arthropoda</taxon>
        <taxon>Hexapoda</taxon>
        <taxon>Insecta</taxon>
        <taxon>Pterygota</taxon>
        <taxon>Neoptera</taxon>
        <taxon>Endopterygota</taxon>
        <taxon>Diptera</taxon>
        <taxon>Nematocera</taxon>
        <taxon>Culicoidea</taxon>
        <taxon>Culicidae</taxon>
        <taxon>Anophelinae</taxon>
        <taxon>Anopheles</taxon>
    </lineage>
</organism>
<sequence>MLVCAVSYFYLLLQGGLAWLGFPLRPVRLKALRRTSWLVGARLLSAAPTHYYVRAYTNHKTGLFMGV</sequence>
<reference evidence="1" key="1">
    <citation type="submission" date="2018-01" db="EMBL/GenBank/DDBJ databases">
        <title>An insight into the sialome of Amazonian anophelines.</title>
        <authorList>
            <person name="Ribeiro J.M."/>
            <person name="Scarpassa V."/>
            <person name="Calvo E."/>
        </authorList>
    </citation>
    <scope>NUCLEOTIDE SEQUENCE</scope>
</reference>
<accession>A0A2M4D3B6</accession>
<dbReference type="EMBL" id="GGFL01007885">
    <property type="protein sequence ID" value="MBW72063.1"/>
    <property type="molecule type" value="Transcribed_RNA"/>
</dbReference>
<name>A0A2M4D3B6_ANODA</name>
<evidence type="ECO:0000313" key="1">
    <source>
        <dbReference type="EMBL" id="MBW72063.1"/>
    </source>
</evidence>
<dbReference type="AlphaFoldDB" id="A0A2M4D3B6"/>
<proteinExistence type="predicted"/>
<protein>
    <submittedName>
        <fullName evidence="1">Putative secreted protein</fullName>
    </submittedName>
</protein>